<sequence length="1317" mass="129396">MAASMAATQQRLALGAKQATFGPAVAPRTAKANASAKRFSGLVAEAMSSCVPVVSSSRRTAAARAPLPARSSVVAQATADGKFDYDLVIIGCGVGGHGAALHAVECGLKVAVIEGHDIGGTCVNRGCVPSKALLAASGRVREMRDKAHLSAMGVQVGAVSFDRAGVAAHAKDLASNIQGNLKRSLESIGVDILIGQAKLVGPQKVRYGLPGRVDVGGEVTARDIIIATGSVPFVPPGIPVDGKTVFTSDHALKLEWLPNWIAIIGSGYIGLEFSDVYTALGTEVTFIEAVDNLMPGFDREIARVAQRLLINGRPIDYHTGVIASKVTPGVPGVKPVVIELTDFKTKEKVDEIEVDAVLVATGRAPYTNGLNLAAVGSATDRRGFVPVNEKMQVLDTAGKVVPHVYCIGDANGKYMLAHAASAQGISAVENICGRPHVVNHLSVPAACFTHPEVSFVGVTQERAEEMAKEQGFKLGVSKTSFKGNSKALAEKEGDGIAKMLYRKDTGEILGVHIIGLHAADLIHEASNAIATGQRVQDIKFCVHAHPTLSEVLDELFKGAHVDAPAPAGNGAAKAAAPKAATASAAAEERQREQGEAAAAVVSAAVAHAGSETEGAAADAPHRREGLDGDRGDDSSSVGAGGEQAGAVGNVVDVIAGAGAAELAVGGEPERAAAEAAAESSGGENFAAAAGGVPSGGDADLDVHLEVSFSAAAPAPGAAAEAVEAEEEAKVVALVAPAGPPPPPPPRPVPAVEKGMPVEVRPEGLDAVGAATEAAAAVALPPPGAAAGGKRQKRSKKAQRQKAAAQMAAAADVATSKPPAPDMEMRVAVSIAELPPGASPPPAASVTMAAAVLAPPPPQQQPAAAAEVAPLDAAEASAVEAAAPEAPAPQHLVEAVAAAFAAPAAEAAAAPVGDAEVQRAAAEPQQQEAGEPAAAVAAAEAAAAAVGAVEAEAEPADAAPTAVEAAAEAEAVAEAEAAEALEDAVIEQQLSTLAAREQAAELATELAAEVPAAEVPTAEAPQATVTAAEQALAAEVLAAEAPAAEVTAAEAPAADVPAAEVPAAEVLAAEAPAAEVQAAEAAAAEVPAAEVPAAEVPAAEVLAAEVPATEAPATEAPATEATAAAGQAAVADADAVAHDVDALMSALAALEEHEAAARLFVAPQAAEAAGGGNGAEARALAVELAVAEAEAAQAAQAEAEAAAATAAAVLAVAEAEAEAAAAAAAAASAAAAAAEAAVEAQAAAAAAAAAEAEAAAEVLPAAAAAPPPSTATSPTAPGGGSSGSGSGKAAATAVTGALWSMARAVSDASKWLGGGRQK</sequence>
<protein>
    <recommendedName>
        <fullName evidence="16">Dihydrolipoyl dehydrogenase</fullName>
    </recommendedName>
</protein>
<feature type="compositionally biased region" description="Gly residues" evidence="11">
    <location>
        <begin position="1276"/>
        <end position="1285"/>
    </location>
</feature>
<keyword evidence="6" id="KW-0520">NAD</keyword>
<evidence type="ECO:0000256" key="3">
    <source>
        <dbReference type="ARBA" id="ARBA00022630"/>
    </source>
</evidence>
<feature type="domain" description="FAD/NAD(P)-binding" evidence="13">
    <location>
        <begin position="85"/>
        <end position="424"/>
    </location>
</feature>
<comment type="cofactor">
    <cofactor evidence="1">
        <name>FAD</name>
        <dbReference type="ChEBI" id="CHEBI:57692"/>
    </cofactor>
</comment>
<proteinExistence type="inferred from homology"/>
<dbReference type="InterPro" id="IPR016156">
    <property type="entry name" value="FAD/NAD-linked_Rdtase_dimer_sf"/>
</dbReference>
<dbReference type="EMBL" id="JAEHOC010000002">
    <property type="protein sequence ID" value="KAG2444430.1"/>
    <property type="molecule type" value="Genomic_DNA"/>
</dbReference>
<dbReference type="PANTHER" id="PTHR22912">
    <property type="entry name" value="DISULFIDE OXIDOREDUCTASE"/>
    <property type="match status" value="1"/>
</dbReference>
<dbReference type="GO" id="GO:0006103">
    <property type="term" value="P:2-oxoglutarate metabolic process"/>
    <property type="evidence" value="ECO:0007669"/>
    <property type="project" value="TreeGrafter"/>
</dbReference>
<dbReference type="GO" id="GO:0045252">
    <property type="term" value="C:oxoglutarate dehydrogenase complex"/>
    <property type="evidence" value="ECO:0007669"/>
    <property type="project" value="TreeGrafter"/>
</dbReference>
<feature type="region of interest" description="Disordered" evidence="11">
    <location>
        <begin position="780"/>
        <end position="803"/>
    </location>
</feature>
<dbReference type="GO" id="GO:0004148">
    <property type="term" value="F:dihydrolipoyl dehydrogenase (NADH) activity"/>
    <property type="evidence" value="ECO:0007669"/>
    <property type="project" value="TreeGrafter"/>
</dbReference>
<dbReference type="InterPro" id="IPR004099">
    <property type="entry name" value="Pyr_nucl-diS_OxRdtase_dimer"/>
</dbReference>
<dbReference type="Proteomes" id="UP000650467">
    <property type="component" value="Unassembled WGS sequence"/>
</dbReference>
<feature type="compositionally biased region" description="Basic residues" evidence="11">
    <location>
        <begin position="789"/>
        <end position="799"/>
    </location>
</feature>
<feature type="region of interest" description="Disordered" evidence="11">
    <location>
        <begin position="1260"/>
        <end position="1288"/>
    </location>
</feature>
<dbReference type="Gene3D" id="3.30.390.30">
    <property type="match status" value="1"/>
</dbReference>
<evidence type="ECO:0000256" key="9">
    <source>
        <dbReference type="RuleBase" id="RU003691"/>
    </source>
</evidence>
<dbReference type="PROSITE" id="PS00076">
    <property type="entry name" value="PYRIDINE_REDOX_1"/>
    <property type="match status" value="1"/>
</dbReference>
<gene>
    <name evidence="14" type="ORF">HXX76_001183</name>
</gene>
<keyword evidence="8 9" id="KW-0676">Redox-active center</keyword>
<comment type="caution">
    <text evidence="14">The sequence shown here is derived from an EMBL/GenBank/DDBJ whole genome shotgun (WGS) entry which is preliminary data.</text>
</comment>
<dbReference type="PANTHER" id="PTHR22912:SF151">
    <property type="entry name" value="DIHYDROLIPOYL DEHYDROGENASE, MITOCHONDRIAL"/>
    <property type="match status" value="1"/>
</dbReference>
<evidence type="ECO:0000256" key="7">
    <source>
        <dbReference type="ARBA" id="ARBA00023157"/>
    </source>
</evidence>
<dbReference type="Gene3D" id="3.50.50.60">
    <property type="entry name" value="FAD/NAD(P)-binding domain"/>
    <property type="match status" value="2"/>
</dbReference>
<comment type="similarity">
    <text evidence="2 9">Belongs to the class-I pyridine nucleotide-disulfide oxidoreductase family.</text>
</comment>
<evidence type="ECO:0000313" key="14">
    <source>
        <dbReference type="EMBL" id="KAG2444430.1"/>
    </source>
</evidence>
<dbReference type="FunFam" id="3.30.390.30:FF:000001">
    <property type="entry name" value="Dihydrolipoyl dehydrogenase"/>
    <property type="match status" value="1"/>
</dbReference>
<evidence type="ECO:0000313" key="15">
    <source>
        <dbReference type="Proteomes" id="UP000650467"/>
    </source>
</evidence>
<dbReference type="InterPro" id="IPR023753">
    <property type="entry name" value="FAD/NAD-binding_dom"/>
</dbReference>
<dbReference type="PRINTS" id="PR00411">
    <property type="entry name" value="PNDRDTASEI"/>
</dbReference>
<dbReference type="InterPro" id="IPR012999">
    <property type="entry name" value="Pyr_OxRdtase_I_AS"/>
</dbReference>
<keyword evidence="15" id="KW-1185">Reference proteome</keyword>
<keyword evidence="3 9" id="KW-0285">Flavoprotein</keyword>
<feature type="compositionally biased region" description="Basic and acidic residues" evidence="11">
    <location>
        <begin position="619"/>
        <end position="633"/>
    </location>
</feature>
<evidence type="ECO:0000256" key="8">
    <source>
        <dbReference type="ARBA" id="ARBA00023284"/>
    </source>
</evidence>
<evidence type="ECO:0000256" key="4">
    <source>
        <dbReference type="ARBA" id="ARBA00022827"/>
    </source>
</evidence>
<dbReference type="GO" id="GO:0005739">
    <property type="term" value="C:mitochondrion"/>
    <property type="evidence" value="ECO:0007669"/>
    <property type="project" value="TreeGrafter"/>
</dbReference>
<keyword evidence="7" id="KW-1015">Disulfide bond</keyword>
<dbReference type="GO" id="GO:0050660">
    <property type="term" value="F:flavin adenine dinucleotide binding"/>
    <property type="evidence" value="ECO:0007669"/>
    <property type="project" value="TreeGrafter"/>
</dbReference>
<keyword evidence="10" id="KW-0175">Coiled coil</keyword>
<dbReference type="Pfam" id="PF02852">
    <property type="entry name" value="Pyr_redox_dim"/>
    <property type="match status" value="1"/>
</dbReference>
<evidence type="ECO:0000256" key="5">
    <source>
        <dbReference type="ARBA" id="ARBA00023002"/>
    </source>
</evidence>
<dbReference type="SUPFAM" id="SSF55424">
    <property type="entry name" value="FAD/NAD-linked reductases, dimerisation (C-terminal) domain"/>
    <property type="match status" value="1"/>
</dbReference>
<dbReference type="SUPFAM" id="SSF51905">
    <property type="entry name" value="FAD/NAD(P)-binding domain"/>
    <property type="match status" value="1"/>
</dbReference>
<evidence type="ECO:0000256" key="6">
    <source>
        <dbReference type="ARBA" id="ARBA00023027"/>
    </source>
</evidence>
<reference evidence="14" key="1">
    <citation type="journal article" date="2020" name="bioRxiv">
        <title>Comparative genomics of Chlamydomonas.</title>
        <authorList>
            <person name="Craig R.J."/>
            <person name="Hasan A.R."/>
            <person name="Ness R.W."/>
            <person name="Keightley P.D."/>
        </authorList>
    </citation>
    <scope>NUCLEOTIDE SEQUENCE</scope>
    <source>
        <strain evidence="14">SAG 7.73</strain>
    </source>
</reference>
<evidence type="ECO:0000259" key="12">
    <source>
        <dbReference type="Pfam" id="PF02852"/>
    </source>
</evidence>
<accession>A0A835WBM9</accession>
<evidence type="ECO:0008006" key="16">
    <source>
        <dbReference type="Google" id="ProtNLM"/>
    </source>
</evidence>
<dbReference type="OrthoDB" id="361797at2759"/>
<feature type="compositionally biased region" description="Low complexity" evidence="11">
    <location>
        <begin position="1260"/>
        <end position="1275"/>
    </location>
</feature>
<feature type="region of interest" description="Disordered" evidence="11">
    <location>
        <begin position="609"/>
        <end position="643"/>
    </location>
</feature>
<keyword evidence="5 9" id="KW-0560">Oxidoreductase</keyword>
<evidence type="ECO:0000256" key="11">
    <source>
        <dbReference type="SAM" id="MobiDB-lite"/>
    </source>
</evidence>
<evidence type="ECO:0000256" key="2">
    <source>
        <dbReference type="ARBA" id="ARBA00007532"/>
    </source>
</evidence>
<organism evidence="14 15">
    <name type="scientific">Chlamydomonas incerta</name>
    <dbReference type="NCBI Taxonomy" id="51695"/>
    <lineage>
        <taxon>Eukaryota</taxon>
        <taxon>Viridiplantae</taxon>
        <taxon>Chlorophyta</taxon>
        <taxon>core chlorophytes</taxon>
        <taxon>Chlorophyceae</taxon>
        <taxon>CS clade</taxon>
        <taxon>Chlamydomonadales</taxon>
        <taxon>Chlamydomonadaceae</taxon>
        <taxon>Chlamydomonas</taxon>
    </lineage>
</organism>
<dbReference type="InterPro" id="IPR036188">
    <property type="entry name" value="FAD/NAD-bd_sf"/>
</dbReference>
<evidence type="ECO:0000259" key="13">
    <source>
        <dbReference type="Pfam" id="PF07992"/>
    </source>
</evidence>
<feature type="coiled-coil region" evidence="10">
    <location>
        <begin position="1176"/>
        <end position="1206"/>
    </location>
</feature>
<dbReference type="InterPro" id="IPR050151">
    <property type="entry name" value="Class-I_Pyr_Nuc-Dis_Oxidored"/>
</dbReference>
<evidence type="ECO:0000256" key="1">
    <source>
        <dbReference type="ARBA" id="ARBA00001974"/>
    </source>
</evidence>
<dbReference type="PRINTS" id="PR00368">
    <property type="entry name" value="FADPNR"/>
</dbReference>
<dbReference type="Pfam" id="PF07992">
    <property type="entry name" value="Pyr_redox_2"/>
    <property type="match status" value="1"/>
</dbReference>
<name>A0A835WBM9_CHLIN</name>
<keyword evidence="4 9" id="KW-0274">FAD</keyword>
<feature type="domain" description="Pyridine nucleotide-disulphide oxidoreductase dimerisation" evidence="12">
    <location>
        <begin position="443"/>
        <end position="554"/>
    </location>
</feature>
<evidence type="ECO:0000256" key="10">
    <source>
        <dbReference type="SAM" id="Coils"/>
    </source>
</evidence>